<feature type="transmembrane region" description="Helical" evidence="8">
    <location>
        <begin position="91"/>
        <end position="114"/>
    </location>
</feature>
<dbReference type="Gene3D" id="1.10.3720.10">
    <property type="entry name" value="MetI-like"/>
    <property type="match status" value="1"/>
</dbReference>
<dbReference type="PANTHER" id="PTHR42929">
    <property type="entry name" value="INNER MEMBRANE ABC TRANSPORTER PERMEASE PROTEIN YDCU-RELATED-RELATED"/>
    <property type="match status" value="1"/>
</dbReference>
<dbReference type="RefSeq" id="WP_324274223.1">
    <property type="nucleotide sequence ID" value="NZ_CP141261.1"/>
</dbReference>
<comment type="subcellular location">
    <subcellularLocation>
        <location evidence="1">Cell membrane</location>
        <topology evidence="1">Multi-pass membrane protein</topology>
    </subcellularLocation>
</comment>
<keyword evidence="5 8" id="KW-0812">Transmembrane</keyword>
<dbReference type="Proteomes" id="UP001324287">
    <property type="component" value="Chromosome"/>
</dbReference>
<evidence type="ECO:0000256" key="5">
    <source>
        <dbReference type="ARBA" id="ARBA00022692"/>
    </source>
</evidence>
<evidence type="ECO:0000256" key="7">
    <source>
        <dbReference type="ARBA" id="ARBA00023136"/>
    </source>
</evidence>
<dbReference type="PANTHER" id="PTHR42929:SF1">
    <property type="entry name" value="INNER MEMBRANE ABC TRANSPORTER PERMEASE PROTEIN YDCU-RELATED"/>
    <property type="match status" value="1"/>
</dbReference>
<evidence type="ECO:0000256" key="4">
    <source>
        <dbReference type="ARBA" id="ARBA00022475"/>
    </source>
</evidence>
<keyword evidence="10" id="KW-1185">Reference proteome</keyword>
<name>A0ABZ1AWD0_9ACTN</name>
<evidence type="ECO:0000256" key="6">
    <source>
        <dbReference type="ARBA" id="ARBA00022989"/>
    </source>
</evidence>
<sequence>MLAWAVLLFVVGLIVGPVATLFYGAFRSGGPGLPDASFSLDAVLRVYASTEYLGSLFGTLALALSTAALAVTFGGLAAWVLSRTDVRARGLLELGVIVPLFLSPFVGAVAWSMLAAPARA</sequence>
<organism evidence="9 10">
    <name type="scientific">Blastococcus brunescens</name>
    <dbReference type="NCBI Taxonomy" id="1564165"/>
    <lineage>
        <taxon>Bacteria</taxon>
        <taxon>Bacillati</taxon>
        <taxon>Actinomycetota</taxon>
        <taxon>Actinomycetes</taxon>
        <taxon>Geodermatophilales</taxon>
        <taxon>Geodermatophilaceae</taxon>
        <taxon>Blastococcus</taxon>
    </lineage>
</organism>
<evidence type="ECO:0000313" key="9">
    <source>
        <dbReference type="EMBL" id="WRL62874.1"/>
    </source>
</evidence>
<evidence type="ECO:0008006" key="11">
    <source>
        <dbReference type="Google" id="ProtNLM"/>
    </source>
</evidence>
<accession>A0ABZ1AWD0</accession>
<dbReference type="EMBL" id="CP141261">
    <property type="protein sequence ID" value="WRL62874.1"/>
    <property type="molecule type" value="Genomic_DNA"/>
</dbReference>
<reference evidence="9 10" key="1">
    <citation type="submission" date="2023-12" db="EMBL/GenBank/DDBJ databases">
        <title>Blastococcus brunescens sp. nov., an actonobacterium isolated from sandstone collected in sahara desert.</title>
        <authorList>
            <person name="Gtari M."/>
            <person name="Ghodhbane F."/>
        </authorList>
    </citation>
    <scope>NUCLEOTIDE SEQUENCE [LARGE SCALE GENOMIC DNA]</scope>
    <source>
        <strain evidence="9 10">BMG 8361</strain>
    </source>
</reference>
<feature type="transmembrane region" description="Helical" evidence="8">
    <location>
        <begin position="56"/>
        <end position="79"/>
    </location>
</feature>
<proteinExistence type="inferred from homology"/>
<protein>
    <recommendedName>
        <fullName evidence="11">Iron ABC transporter permease</fullName>
    </recommendedName>
</protein>
<keyword evidence="3" id="KW-0813">Transport</keyword>
<evidence type="ECO:0000256" key="8">
    <source>
        <dbReference type="SAM" id="Phobius"/>
    </source>
</evidence>
<dbReference type="InterPro" id="IPR035906">
    <property type="entry name" value="MetI-like_sf"/>
</dbReference>
<gene>
    <name evidence="9" type="ORF">U6N30_23785</name>
</gene>
<keyword evidence="6 8" id="KW-1133">Transmembrane helix</keyword>
<evidence type="ECO:0000256" key="3">
    <source>
        <dbReference type="ARBA" id="ARBA00022448"/>
    </source>
</evidence>
<comment type="similarity">
    <text evidence="2">Belongs to the binding-protein-dependent transport system permease family. CysTW subfamily.</text>
</comment>
<evidence type="ECO:0000313" key="10">
    <source>
        <dbReference type="Proteomes" id="UP001324287"/>
    </source>
</evidence>
<keyword evidence="4" id="KW-1003">Cell membrane</keyword>
<evidence type="ECO:0000256" key="1">
    <source>
        <dbReference type="ARBA" id="ARBA00004651"/>
    </source>
</evidence>
<keyword evidence="7 8" id="KW-0472">Membrane</keyword>
<evidence type="ECO:0000256" key="2">
    <source>
        <dbReference type="ARBA" id="ARBA00007069"/>
    </source>
</evidence>
<dbReference type="SUPFAM" id="SSF161098">
    <property type="entry name" value="MetI-like"/>
    <property type="match status" value="1"/>
</dbReference>